<proteinExistence type="inferred from homology"/>
<evidence type="ECO:0000256" key="7">
    <source>
        <dbReference type="ARBA" id="ARBA00022798"/>
    </source>
</evidence>
<name>A0AB35USH2_9GAMM</name>
<accession>A0AB35USH2</accession>
<keyword evidence="7" id="KW-0319">Glycerol metabolism</keyword>
<dbReference type="InterPro" id="IPR009721">
    <property type="entry name" value="O-acyltransferase_WSD1_C"/>
</dbReference>
<evidence type="ECO:0000256" key="5">
    <source>
        <dbReference type="ARBA" id="ARBA00022516"/>
    </source>
</evidence>
<dbReference type="NCBIfam" id="TIGR02946">
    <property type="entry name" value="acyl_WS_DGAT"/>
    <property type="match status" value="1"/>
</dbReference>
<evidence type="ECO:0000256" key="8">
    <source>
        <dbReference type="ARBA" id="ARBA00023098"/>
    </source>
</evidence>
<dbReference type="EMBL" id="JAXHPL010000001">
    <property type="protein sequence ID" value="MDY6485667.1"/>
    <property type="molecule type" value="Genomic_DNA"/>
</dbReference>
<sequence>MRPLHPIDFIFLSLEKRQQPMHVGGLFLFQIPDNAPTSFIQDLVADIRTSKSIPIPPFNNKLNGLFWDEDQEFDLDHHFRHIALPQPGRIRELLTYISQEHSALIDRAKPLWTCNIIEGIEGNRFAMYFKIHHAMVDGIAGMRLVEKSLSHDPDAKSIVPPWCVEGPRAKRLKQPKSSKIKGFISTVKSQLESTPGVLYELSQTITKDIGRNPDYVSSFQAPSSILNQRVSSSRRFAAQSYEFSRLTAIAKALNVTINDVVLAVCSGALREYLISQNALPKKPLIAMVPASVRDDNSDLSNRITMILANLGTHKEEPLERLQIIRRSMLNAKQKFKRMNSSQILNYSAFVYSAAGLNIASGLMPKRQAFNLVISNVPGPSEPLYWNGAKLDALYPASIVLDGQALNITMTSYLDKLEVGLTACRNALPKMQNLLTHLEEEIQKFELLIKDIEI</sequence>
<dbReference type="EC" id="2.3.1.20" evidence="4"/>
<dbReference type="GO" id="GO:0071731">
    <property type="term" value="P:response to nitric oxide"/>
    <property type="evidence" value="ECO:0007669"/>
    <property type="project" value="TreeGrafter"/>
</dbReference>
<dbReference type="Proteomes" id="UP001278995">
    <property type="component" value="Unassembled WGS sequence"/>
</dbReference>
<evidence type="ECO:0000256" key="4">
    <source>
        <dbReference type="ARBA" id="ARBA00013244"/>
    </source>
</evidence>
<comment type="similarity">
    <text evidence="3">Belongs to the long-chain O-acyltransferase family.</text>
</comment>
<dbReference type="GO" id="GO:0019432">
    <property type="term" value="P:triglyceride biosynthetic process"/>
    <property type="evidence" value="ECO:0007669"/>
    <property type="project" value="TreeGrafter"/>
</dbReference>
<dbReference type="Pfam" id="PF06974">
    <property type="entry name" value="WS_DGAT_C"/>
    <property type="match status" value="1"/>
</dbReference>
<evidence type="ECO:0000313" key="14">
    <source>
        <dbReference type="Proteomes" id="UP001278995"/>
    </source>
</evidence>
<keyword evidence="9 13" id="KW-0012">Acyltransferase</keyword>
<evidence type="ECO:0000256" key="6">
    <source>
        <dbReference type="ARBA" id="ARBA00022679"/>
    </source>
</evidence>
<evidence type="ECO:0000256" key="9">
    <source>
        <dbReference type="ARBA" id="ARBA00023315"/>
    </source>
</evidence>
<feature type="domain" description="O-acyltransferase WSD1 C-terminal" evidence="12">
    <location>
        <begin position="300"/>
        <end position="443"/>
    </location>
</feature>
<evidence type="ECO:0000256" key="3">
    <source>
        <dbReference type="ARBA" id="ARBA00009587"/>
    </source>
</evidence>
<keyword evidence="6 13" id="KW-0808">Transferase</keyword>
<evidence type="ECO:0000256" key="10">
    <source>
        <dbReference type="ARBA" id="ARBA00048109"/>
    </source>
</evidence>
<feature type="domain" description="O-acyltransferase WSD1-like N-terminal" evidence="11">
    <location>
        <begin position="4"/>
        <end position="261"/>
    </location>
</feature>
<dbReference type="InterPro" id="IPR004255">
    <property type="entry name" value="O-acyltransferase_WSD1_N"/>
</dbReference>
<dbReference type="GO" id="GO:0005886">
    <property type="term" value="C:plasma membrane"/>
    <property type="evidence" value="ECO:0007669"/>
    <property type="project" value="TreeGrafter"/>
</dbReference>
<dbReference type="Pfam" id="PF03007">
    <property type="entry name" value="WS_DGAT_cat"/>
    <property type="match status" value="1"/>
</dbReference>
<keyword evidence="5" id="KW-0444">Lipid biosynthesis</keyword>
<gene>
    <name evidence="13" type="ORF">SKM51_00285</name>
</gene>
<evidence type="ECO:0000313" key="13">
    <source>
        <dbReference type="EMBL" id="MDY6485667.1"/>
    </source>
</evidence>
<organism evidence="13 14">
    <name type="scientific">Acinetobacter faecalis</name>
    <dbReference type="NCBI Taxonomy" id="2665161"/>
    <lineage>
        <taxon>Bacteria</taxon>
        <taxon>Pseudomonadati</taxon>
        <taxon>Pseudomonadota</taxon>
        <taxon>Gammaproteobacteria</taxon>
        <taxon>Moraxellales</taxon>
        <taxon>Moraxellaceae</taxon>
        <taxon>Acinetobacter</taxon>
    </lineage>
</organism>
<dbReference type="AlphaFoldDB" id="A0AB35USH2"/>
<protein>
    <recommendedName>
        <fullName evidence="4">diacylglycerol O-acyltransferase</fullName>
        <ecNumber evidence="4">2.3.1.20</ecNumber>
    </recommendedName>
</protein>
<evidence type="ECO:0000256" key="2">
    <source>
        <dbReference type="ARBA" id="ARBA00005189"/>
    </source>
</evidence>
<dbReference type="InterPro" id="IPR014292">
    <property type="entry name" value="Acyl_transf_WS/DGAT"/>
</dbReference>
<evidence type="ECO:0000259" key="11">
    <source>
        <dbReference type="Pfam" id="PF03007"/>
    </source>
</evidence>
<comment type="catalytic activity">
    <reaction evidence="10">
        <text>an acyl-CoA + a 1,2-diacyl-sn-glycerol = a triacyl-sn-glycerol + CoA</text>
        <dbReference type="Rhea" id="RHEA:10868"/>
        <dbReference type="ChEBI" id="CHEBI:17815"/>
        <dbReference type="ChEBI" id="CHEBI:57287"/>
        <dbReference type="ChEBI" id="CHEBI:58342"/>
        <dbReference type="ChEBI" id="CHEBI:64615"/>
        <dbReference type="EC" id="2.3.1.20"/>
    </reaction>
</comment>
<comment type="caution">
    <text evidence="13">The sequence shown here is derived from an EMBL/GenBank/DDBJ whole genome shotgun (WGS) entry which is preliminary data.</text>
</comment>
<comment type="pathway">
    <text evidence="1">Glycerolipid metabolism; triacylglycerol biosynthesis.</text>
</comment>
<dbReference type="GO" id="GO:0006071">
    <property type="term" value="P:glycerol metabolic process"/>
    <property type="evidence" value="ECO:0007669"/>
    <property type="project" value="UniProtKB-KW"/>
</dbReference>
<dbReference type="RefSeq" id="WP_248101663.1">
    <property type="nucleotide sequence ID" value="NZ_JAXHPE010000002.1"/>
</dbReference>
<dbReference type="PANTHER" id="PTHR31650:SF1">
    <property type="entry name" value="WAX ESTER SYNTHASE_DIACYLGLYCEROL ACYLTRANSFERASE 4-RELATED"/>
    <property type="match status" value="1"/>
</dbReference>
<evidence type="ECO:0000256" key="1">
    <source>
        <dbReference type="ARBA" id="ARBA00004771"/>
    </source>
</evidence>
<reference evidence="13 14" key="1">
    <citation type="submission" date="2023-11" db="EMBL/GenBank/DDBJ databases">
        <title>The common occurrence of Acinetobacte faecalis in cattle feces and its emended description.</title>
        <authorList>
            <person name="Kyselkova M."/>
            <person name="Xanthopoulou K."/>
            <person name="Shestivska V."/>
            <person name="Spanelova P."/>
            <person name="Maixnerova M."/>
            <person name="Higgins P.G."/>
            <person name="Nemec A."/>
        </authorList>
    </citation>
    <scope>NUCLEOTIDE SEQUENCE [LARGE SCALE GENOMIC DNA]</scope>
    <source>
        <strain evidence="13 14">ANC 7483</strain>
    </source>
</reference>
<evidence type="ECO:0000259" key="12">
    <source>
        <dbReference type="Pfam" id="PF06974"/>
    </source>
</evidence>
<keyword evidence="8" id="KW-0443">Lipid metabolism</keyword>
<comment type="pathway">
    <text evidence="2">Lipid metabolism.</text>
</comment>
<dbReference type="GO" id="GO:0004144">
    <property type="term" value="F:diacylglycerol O-acyltransferase activity"/>
    <property type="evidence" value="ECO:0007669"/>
    <property type="project" value="UniProtKB-EC"/>
</dbReference>
<dbReference type="GO" id="GO:0001666">
    <property type="term" value="P:response to hypoxia"/>
    <property type="evidence" value="ECO:0007669"/>
    <property type="project" value="TreeGrafter"/>
</dbReference>
<dbReference type="InterPro" id="IPR045034">
    <property type="entry name" value="O-acyltransferase_WSD1-like"/>
</dbReference>
<dbReference type="PANTHER" id="PTHR31650">
    <property type="entry name" value="O-ACYLTRANSFERASE (WSD1-LIKE) FAMILY PROTEIN"/>
    <property type="match status" value="1"/>
</dbReference>
<dbReference type="GO" id="GO:0051701">
    <property type="term" value="P:biological process involved in interaction with host"/>
    <property type="evidence" value="ECO:0007669"/>
    <property type="project" value="TreeGrafter"/>
</dbReference>